<evidence type="ECO:0000256" key="5">
    <source>
        <dbReference type="ARBA" id="ARBA00022833"/>
    </source>
</evidence>
<dbReference type="GO" id="GO:0003677">
    <property type="term" value="F:DNA binding"/>
    <property type="evidence" value="ECO:0007669"/>
    <property type="project" value="UniProtKB-KW"/>
</dbReference>
<dbReference type="InterPro" id="IPR051399">
    <property type="entry name" value="RNA-guided_DNA_endo/Transpos"/>
</dbReference>
<keyword evidence="6" id="KW-0238">DNA-binding</keyword>
<keyword evidence="3" id="KW-0815">Transposition</keyword>
<evidence type="ECO:0000256" key="6">
    <source>
        <dbReference type="ARBA" id="ARBA00023125"/>
    </source>
</evidence>
<evidence type="ECO:0000256" key="7">
    <source>
        <dbReference type="ARBA" id="ARBA00023172"/>
    </source>
</evidence>
<dbReference type="Pfam" id="PF12323">
    <property type="entry name" value="HTH_OrfB_IS605"/>
    <property type="match status" value="1"/>
</dbReference>
<dbReference type="AlphaFoldDB" id="F4XSB1"/>
<gene>
    <name evidence="12" type="ORF">LYNGBM3L_17140</name>
</gene>
<evidence type="ECO:0000313" key="12">
    <source>
        <dbReference type="EMBL" id="EGJ32490.1"/>
    </source>
</evidence>
<keyword evidence="7" id="KW-0233">DNA recombination</keyword>
<dbReference type="GO" id="GO:0006310">
    <property type="term" value="P:DNA recombination"/>
    <property type="evidence" value="ECO:0007669"/>
    <property type="project" value="UniProtKB-KW"/>
</dbReference>
<dbReference type="PANTHER" id="PTHR30405:SF25">
    <property type="entry name" value="RNA-GUIDED DNA ENDONUCLEASE INSQ-RELATED"/>
    <property type="match status" value="1"/>
</dbReference>
<organism evidence="12 13">
    <name type="scientific">Moorena producens 3L</name>
    <dbReference type="NCBI Taxonomy" id="489825"/>
    <lineage>
        <taxon>Bacteria</taxon>
        <taxon>Bacillati</taxon>
        <taxon>Cyanobacteriota</taxon>
        <taxon>Cyanophyceae</taxon>
        <taxon>Coleofasciculales</taxon>
        <taxon>Coleofasciculaceae</taxon>
        <taxon>Moorena</taxon>
    </lineage>
</organism>
<reference evidence="13" key="1">
    <citation type="journal article" date="2011" name="Proc. Natl. Acad. Sci. U.S.A.">
        <title>Genomic insights into the physiology and ecology of the marine filamentous cyanobacterium Lyngbya majuscula.</title>
        <authorList>
            <person name="Jones A.C."/>
            <person name="Monroe E.A."/>
            <person name="Podell S."/>
            <person name="Hess W.R."/>
            <person name="Klages S."/>
            <person name="Esquenazi E."/>
            <person name="Niessen S."/>
            <person name="Hoover H."/>
            <person name="Rothmann M."/>
            <person name="Lasken R.S."/>
            <person name="Yates J.R.III."/>
            <person name="Reinhardt R."/>
            <person name="Kube M."/>
            <person name="Burkart M.D."/>
            <person name="Allen E.E."/>
            <person name="Dorrestein P.C."/>
            <person name="Gerwick W.H."/>
            <person name="Gerwick L."/>
        </authorList>
    </citation>
    <scope>NUCLEOTIDE SEQUENCE [LARGE SCALE GENOMIC DNA]</scope>
    <source>
        <strain evidence="13">3L</strain>
    </source>
</reference>
<comment type="similarity">
    <text evidence="1">In the C-terminal section; belongs to the transposase 35 family.</text>
</comment>
<keyword evidence="8" id="KW-0175">Coiled coil</keyword>
<proteinExistence type="inferred from homology"/>
<evidence type="ECO:0000256" key="4">
    <source>
        <dbReference type="ARBA" id="ARBA00022723"/>
    </source>
</evidence>
<dbReference type="NCBIfam" id="NF040570">
    <property type="entry name" value="guided_TnpB"/>
    <property type="match status" value="1"/>
</dbReference>
<dbReference type="Pfam" id="PF01385">
    <property type="entry name" value="OrfB_IS605"/>
    <property type="match status" value="1"/>
</dbReference>
<comment type="similarity">
    <text evidence="2">In the N-terminal section; belongs to the transposase 2 family.</text>
</comment>
<evidence type="ECO:0000259" key="9">
    <source>
        <dbReference type="Pfam" id="PF01385"/>
    </source>
</evidence>
<keyword evidence="4" id="KW-0479">Metal-binding</keyword>
<evidence type="ECO:0000259" key="10">
    <source>
        <dbReference type="Pfam" id="PF07282"/>
    </source>
</evidence>
<dbReference type="EMBL" id="GL890920">
    <property type="protein sequence ID" value="EGJ32490.1"/>
    <property type="molecule type" value="Genomic_DNA"/>
</dbReference>
<evidence type="ECO:0000259" key="11">
    <source>
        <dbReference type="Pfam" id="PF12323"/>
    </source>
</evidence>
<dbReference type="GO" id="GO:0032196">
    <property type="term" value="P:transposition"/>
    <property type="evidence" value="ECO:0007669"/>
    <property type="project" value="UniProtKB-KW"/>
</dbReference>
<dbReference type="Proteomes" id="UP000003959">
    <property type="component" value="Unassembled WGS sequence"/>
</dbReference>
<feature type="coiled-coil region" evidence="8">
    <location>
        <begin position="199"/>
        <end position="243"/>
    </location>
</feature>
<evidence type="ECO:0000256" key="8">
    <source>
        <dbReference type="SAM" id="Coils"/>
    </source>
</evidence>
<dbReference type="eggNOG" id="COG0675">
    <property type="taxonomic scope" value="Bacteria"/>
</dbReference>
<dbReference type="HOGENOM" id="CLU_032903_0_2_3"/>
<feature type="domain" description="Transposase putative helix-turn-helix" evidence="11">
    <location>
        <begin position="1"/>
        <end position="44"/>
    </location>
</feature>
<evidence type="ECO:0000256" key="2">
    <source>
        <dbReference type="ARBA" id="ARBA00011044"/>
    </source>
</evidence>
<name>F4XSB1_9CYAN</name>
<dbReference type="Pfam" id="PF07282">
    <property type="entry name" value="Cas12f1-like_TNB"/>
    <property type="match status" value="1"/>
</dbReference>
<accession>F4XSB1</accession>
<dbReference type="GO" id="GO:0046872">
    <property type="term" value="F:metal ion binding"/>
    <property type="evidence" value="ECO:0007669"/>
    <property type="project" value="UniProtKB-KW"/>
</dbReference>
<feature type="domain" description="Cas12f1-like TNB" evidence="10">
    <location>
        <begin position="284"/>
        <end position="350"/>
    </location>
</feature>
<sequence length="382" mass="43710">MQRAFKTRLKLNNHQQSIMAQHAGYARWIWNWALRMWDEADKEGLKPSAHKLKKFYTNHVKPNYLWQKTLSSRVYQFVFLHLGEAFTRFFSGLADKPKFKKKGKNDSFTLDNCGKVMEFSGTRLKLPFIGWVSTYEPLPQVQTKRLTISRGADQWFISVAYEFEAEPTKKLKAAIGVDLGVKELATISDGSVFPNPRPYKRAQRKLARLQRQLARKQFGSNNRQKAKLKLAKAYQRVRNIRQDTIHKLTSWLTKNHGAVVLEDLNVSGMLLNHKLAGAIADSAFSEIRRQVEYKSQWYGSQVIYANRFYPSTKTCSDCGHEQGMPLNVRVFNCEACGMVKDRDLNAAINLERLAVGSTVECLTDRVLPTVLDDAGSKLQNVT</sequence>
<protein>
    <submittedName>
        <fullName evidence="12">Transposase, IS605 OrfB family, central region</fullName>
    </submittedName>
</protein>
<dbReference type="InterPro" id="IPR021027">
    <property type="entry name" value="Transposase_put_HTH"/>
</dbReference>
<dbReference type="InterPro" id="IPR001959">
    <property type="entry name" value="Transposase"/>
</dbReference>
<keyword evidence="13" id="KW-1185">Reference proteome</keyword>
<dbReference type="PANTHER" id="PTHR30405">
    <property type="entry name" value="TRANSPOSASE"/>
    <property type="match status" value="1"/>
</dbReference>
<keyword evidence="5" id="KW-0862">Zinc</keyword>
<evidence type="ECO:0000256" key="3">
    <source>
        <dbReference type="ARBA" id="ARBA00022578"/>
    </source>
</evidence>
<dbReference type="NCBIfam" id="TIGR01766">
    <property type="entry name" value="IS200/IS605 family accessory protein TnpB-like domain"/>
    <property type="match status" value="1"/>
</dbReference>
<evidence type="ECO:0000256" key="1">
    <source>
        <dbReference type="ARBA" id="ARBA00008761"/>
    </source>
</evidence>
<evidence type="ECO:0000313" key="13">
    <source>
        <dbReference type="Proteomes" id="UP000003959"/>
    </source>
</evidence>
<feature type="domain" description="Probable transposase IS891/IS1136/IS1341" evidence="9">
    <location>
        <begin position="159"/>
        <end position="270"/>
    </location>
</feature>
<dbReference type="OrthoDB" id="448196at2"/>
<dbReference type="InterPro" id="IPR010095">
    <property type="entry name" value="Cas12f1-like_TNB"/>
</dbReference>